<protein>
    <submittedName>
        <fullName evidence="2 3">Uncharacterized protein</fullName>
    </submittedName>
</protein>
<dbReference type="EnsemblPlants" id="Pp3c3_15410V3.1">
    <property type="protein sequence ID" value="Pp3c3_15410V3.1"/>
    <property type="gene ID" value="Pp3c3_15410"/>
</dbReference>
<reference evidence="3" key="3">
    <citation type="submission" date="2020-12" db="UniProtKB">
        <authorList>
            <consortium name="EnsemblPlants"/>
        </authorList>
    </citation>
    <scope>IDENTIFICATION</scope>
</reference>
<dbReference type="EMBL" id="ABEU02000003">
    <property type="protein sequence ID" value="PNR57476.1"/>
    <property type="molecule type" value="Genomic_DNA"/>
</dbReference>
<evidence type="ECO:0000256" key="1">
    <source>
        <dbReference type="SAM" id="MobiDB-lite"/>
    </source>
</evidence>
<feature type="region of interest" description="Disordered" evidence="1">
    <location>
        <begin position="1"/>
        <end position="26"/>
    </location>
</feature>
<accession>A0A2K1KUQ9</accession>
<name>A0A2K1KUQ9_PHYPA</name>
<gene>
    <name evidence="2" type="ORF">PHYPA_004470</name>
</gene>
<proteinExistence type="predicted"/>
<organism evidence="2">
    <name type="scientific">Physcomitrium patens</name>
    <name type="common">Spreading-leaved earth moss</name>
    <name type="synonym">Physcomitrella patens</name>
    <dbReference type="NCBI Taxonomy" id="3218"/>
    <lineage>
        <taxon>Eukaryota</taxon>
        <taxon>Viridiplantae</taxon>
        <taxon>Streptophyta</taxon>
        <taxon>Embryophyta</taxon>
        <taxon>Bryophyta</taxon>
        <taxon>Bryophytina</taxon>
        <taxon>Bryopsida</taxon>
        <taxon>Funariidae</taxon>
        <taxon>Funariales</taxon>
        <taxon>Funariaceae</taxon>
        <taxon>Physcomitrium</taxon>
    </lineage>
</organism>
<dbReference type="InParanoid" id="A0A2K1KUQ9"/>
<evidence type="ECO:0000313" key="4">
    <source>
        <dbReference type="Proteomes" id="UP000006727"/>
    </source>
</evidence>
<feature type="compositionally biased region" description="Polar residues" evidence="1">
    <location>
        <begin position="1"/>
        <end position="22"/>
    </location>
</feature>
<dbReference type="AlphaFoldDB" id="A0A2K1KUQ9"/>
<reference evidence="2 4" key="1">
    <citation type="journal article" date="2008" name="Science">
        <title>The Physcomitrella genome reveals evolutionary insights into the conquest of land by plants.</title>
        <authorList>
            <person name="Rensing S."/>
            <person name="Lang D."/>
            <person name="Zimmer A."/>
            <person name="Terry A."/>
            <person name="Salamov A."/>
            <person name="Shapiro H."/>
            <person name="Nishiyama T."/>
            <person name="Perroud P.-F."/>
            <person name="Lindquist E."/>
            <person name="Kamisugi Y."/>
            <person name="Tanahashi T."/>
            <person name="Sakakibara K."/>
            <person name="Fujita T."/>
            <person name="Oishi K."/>
            <person name="Shin-I T."/>
            <person name="Kuroki Y."/>
            <person name="Toyoda A."/>
            <person name="Suzuki Y."/>
            <person name="Hashimoto A."/>
            <person name="Yamaguchi K."/>
            <person name="Sugano A."/>
            <person name="Kohara Y."/>
            <person name="Fujiyama A."/>
            <person name="Anterola A."/>
            <person name="Aoki S."/>
            <person name="Ashton N."/>
            <person name="Barbazuk W.B."/>
            <person name="Barker E."/>
            <person name="Bennetzen J."/>
            <person name="Bezanilla M."/>
            <person name="Blankenship R."/>
            <person name="Cho S.H."/>
            <person name="Dutcher S."/>
            <person name="Estelle M."/>
            <person name="Fawcett J.A."/>
            <person name="Gundlach H."/>
            <person name="Hanada K."/>
            <person name="Heyl A."/>
            <person name="Hicks K.A."/>
            <person name="Hugh J."/>
            <person name="Lohr M."/>
            <person name="Mayer K."/>
            <person name="Melkozernov A."/>
            <person name="Murata T."/>
            <person name="Nelson D."/>
            <person name="Pils B."/>
            <person name="Prigge M."/>
            <person name="Reiss B."/>
            <person name="Renner T."/>
            <person name="Rombauts S."/>
            <person name="Rushton P."/>
            <person name="Sanderfoot A."/>
            <person name="Schween G."/>
            <person name="Shiu S.-H."/>
            <person name="Stueber K."/>
            <person name="Theodoulou F.L."/>
            <person name="Tu H."/>
            <person name="Van de Peer Y."/>
            <person name="Verrier P.J."/>
            <person name="Waters E."/>
            <person name="Wood A."/>
            <person name="Yang L."/>
            <person name="Cove D."/>
            <person name="Cuming A."/>
            <person name="Hasebe M."/>
            <person name="Lucas S."/>
            <person name="Mishler D.B."/>
            <person name="Reski R."/>
            <person name="Grigoriev I."/>
            <person name="Quatrano R.S."/>
            <person name="Boore J.L."/>
        </authorList>
    </citation>
    <scope>NUCLEOTIDE SEQUENCE [LARGE SCALE GENOMIC DNA]</scope>
    <source>
        <strain evidence="3 4">cv. Gransden 2004</strain>
    </source>
</reference>
<sequence length="52" mass="5776">MNPQNSVKTQNASSSTIENPSVTEHCGLTTLQIERRREEVEAMEVSKNASNE</sequence>
<reference evidence="2 4" key="2">
    <citation type="journal article" date="2018" name="Plant J.">
        <title>The Physcomitrella patens chromosome-scale assembly reveals moss genome structure and evolution.</title>
        <authorList>
            <person name="Lang D."/>
            <person name="Ullrich K.K."/>
            <person name="Murat F."/>
            <person name="Fuchs J."/>
            <person name="Jenkins J."/>
            <person name="Haas F.B."/>
            <person name="Piednoel M."/>
            <person name="Gundlach H."/>
            <person name="Van Bel M."/>
            <person name="Meyberg R."/>
            <person name="Vives C."/>
            <person name="Morata J."/>
            <person name="Symeonidi A."/>
            <person name="Hiss M."/>
            <person name="Muchero W."/>
            <person name="Kamisugi Y."/>
            <person name="Saleh O."/>
            <person name="Blanc G."/>
            <person name="Decker E.L."/>
            <person name="van Gessel N."/>
            <person name="Grimwood J."/>
            <person name="Hayes R.D."/>
            <person name="Graham S.W."/>
            <person name="Gunter L.E."/>
            <person name="McDaniel S.F."/>
            <person name="Hoernstein S.N.W."/>
            <person name="Larsson A."/>
            <person name="Li F.W."/>
            <person name="Perroud P.F."/>
            <person name="Phillips J."/>
            <person name="Ranjan P."/>
            <person name="Rokshar D.S."/>
            <person name="Rothfels C.J."/>
            <person name="Schneider L."/>
            <person name="Shu S."/>
            <person name="Stevenson D.W."/>
            <person name="Thummler F."/>
            <person name="Tillich M."/>
            <person name="Villarreal Aguilar J.C."/>
            <person name="Widiez T."/>
            <person name="Wong G.K."/>
            <person name="Wymore A."/>
            <person name="Zhang Y."/>
            <person name="Zimmer A.D."/>
            <person name="Quatrano R.S."/>
            <person name="Mayer K.F.X."/>
            <person name="Goodstein D."/>
            <person name="Casacuberta J.M."/>
            <person name="Vandepoele K."/>
            <person name="Reski R."/>
            <person name="Cuming A.C."/>
            <person name="Tuskan G.A."/>
            <person name="Maumus F."/>
            <person name="Salse J."/>
            <person name="Schmutz J."/>
            <person name="Rensing S.A."/>
        </authorList>
    </citation>
    <scope>NUCLEOTIDE SEQUENCE [LARGE SCALE GENOMIC DNA]</scope>
    <source>
        <strain evidence="3 4">cv. Gransden 2004</strain>
    </source>
</reference>
<dbReference type="Proteomes" id="UP000006727">
    <property type="component" value="Chromosome 3"/>
</dbReference>
<evidence type="ECO:0000313" key="2">
    <source>
        <dbReference type="EMBL" id="PNR57476.1"/>
    </source>
</evidence>
<keyword evidence="4" id="KW-1185">Reference proteome</keyword>
<evidence type="ECO:0000313" key="3">
    <source>
        <dbReference type="EnsemblPlants" id="Pp3c3_15410V3.1"/>
    </source>
</evidence>
<dbReference type="Gramene" id="Pp3c3_15410V3.1">
    <property type="protein sequence ID" value="Pp3c3_15410V3.1"/>
    <property type="gene ID" value="Pp3c3_15410"/>
</dbReference>